<feature type="non-terminal residue" evidence="1">
    <location>
        <position position="1"/>
    </location>
</feature>
<protein>
    <recommendedName>
        <fullName evidence="2">N-acetyltransferase domain-containing protein</fullName>
    </recommendedName>
</protein>
<dbReference type="GO" id="GO:0034069">
    <property type="term" value="F:aminoglycoside N-acetyltransferase activity"/>
    <property type="evidence" value="ECO:0007669"/>
    <property type="project" value="TreeGrafter"/>
</dbReference>
<dbReference type="PANTHER" id="PTHR37817">
    <property type="entry name" value="N-ACETYLTRANSFERASE EIS"/>
    <property type="match status" value="1"/>
</dbReference>
<sequence length="133" mass="15655">FDDAEDFVDMYFRLRYRGKRNLYIQKDNKIISALQMISYPMTSCGTTIQTSYISGACTHPDYRKKGVMHKLLFQAFARMYSEGVLISTLIPEQPRLVDYYGCMGYVSVFNYSKRIWELAEISETDENIRIERK</sequence>
<proteinExistence type="predicted"/>
<dbReference type="Pfam" id="PF13527">
    <property type="entry name" value="Acetyltransf_9"/>
    <property type="match status" value="1"/>
</dbReference>
<gene>
    <name evidence="1" type="ORF">EZS27_032093</name>
</gene>
<dbReference type="PANTHER" id="PTHR37817:SF1">
    <property type="entry name" value="N-ACETYLTRANSFERASE EIS"/>
    <property type="match status" value="1"/>
</dbReference>
<evidence type="ECO:0000313" key="1">
    <source>
        <dbReference type="EMBL" id="KAA6317809.1"/>
    </source>
</evidence>
<name>A0A5J4Q9J5_9ZZZZ</name>
<dbReference type="EMBL" id="SNRY01004399">
    <property type="protein sequence ID" value="KAA6317809.1"/>
    <property type="molecule type" value="Genomic_DNA"/>
</dbReference>
<reference evidence="1" key="1">
    <citation type="submission" date="2019-03" db="EMBL/GenBank/DDBJ databases">
        <title>Single cell metagenomics reveals metabolic interactions within the superorganism composed of flagellate Streblomastix strix and complex community of Bacteroidetes bacteria on its surface.</title>
        <authorList>
            <person name="Treitli S.C."/>
            <person name="Kolisko M."/>
            <person name="Husnik F."/>
            <person name="Keeling P."/>
            <person name="Hampl V."/>
        </authorList>
    </citation>
    <scope>NUCLEOTIDE SEQUENCE</scope>
    <source>
        <strain evidence="1">STM</strain>
    </source>
</reference>
<dbReference type="AlphaFoldDB" id="A0A5J4Q9J5"/>
<dbReference type="InterPro" id="IPR016181">
    <property type="entry name" value="Acyl_CoA_acyltransferase"/>
</dbReference>
<comment type="caution">
    <text evidence="1">The sequence shown here is derived from an EMBL/GenBank/DDBJ whole genome shotgun (WGS) entry which is preliminary data.</text>
</comment>
<dbReference type="GO" id="GO:0030649">
    <property type="term" value="P:aminoglycoside antibiotic catabolic process"/>
    <property type="evidence" value="ECO:0007669"/>
    <property type="project" value="TreeGrafter"/>
</dbReference>
<accession>A0A5J4Q9J5</accession>
<dbReference type="InterPro" id="IPR051554">
    <property type="entry name" value="Acetyltransferase_Eis"/>
</dbReference>
<dbReference type="SUPFAM" id="SSF55729">
    <property type="entry name" value="Acyl-CoA N-acyltransferases (Nat)"/>
    <property type="match status" value="1"/>
</dbReference>
<organism evidence="1">
    <name type="scientific">termite gut metagenome</name>
    <dbReference type="NCBI Taxonomy" id="433724"/>
    <lineage>
        <taxon>unclassified sequences</taxon>
        <taxon>metagenomes</taxon>
        <taxon>organismal metagenomes</taxon>
    </lineage>
</organism>
<evidence type="ECO:0008006" key="2">
    <source>
        <dbReference type="Google" id="ProtNLM"/>
    </source>
</evidence>
<dbReference type="Gene3D" id="3.40.630.30">
    <property type="match status" value="1"/>
</dbReference>